<dbReference type="InterPro" id="IPR034122">
    <property type="entry name" value="Retropepsin-like_bacterial"/>
</dbReference>
<dbReference type="Gene3D" id="2.40.70.10">
    <property type="entry name" value="Acid Proteases"/>
    <property type="match status" value="1"/>
</dbReference>
<dbReference type="SUPFAM" id="SSF50630">
    <property type="entry name" value="Acid proteases"/>
    <property type="match status" value="1"/>
</dbReference>
<dbReference type="Pfam" id="PF13975">
    <property type="entry name" value="gag-asp_proteas"/>
    <property type="match status" value="1"/>
</dbReference>
<reference evidence="2 3" key="1">
    <citation type="submission" date="2021-04" db="EMBL/GenBank/DDBJ databases">
        <title>The genome sequence of type strain Ideonella paludis KCTC 32238.</title>
        <authorList>
            <person name="Liu Y."/>
        </authorList>
    </citation>
    <scope>NUCLEOTIDE SEQUENCE [LARGE SCALE GENOMIC DNA]</scope>
    <source>
        <strain evidence="2 3">KCTC 32238</strain>
    </source>
</reference>
<organism evidence="2 3">
    <name type="scientific">Ideonella paludis</name>
    <dbReference type="NCBI Taxonomy" id="1233411"/>
    <lineage>
        <taxon>Bacteria</taxon>
        <taxon>Pseudomonadati</taxon>
        <taxon>Pseudomonadota</taxon>
        <taxon>Betaproteobacteria</taxon>
        <taxon>Burkholderiales</taxon>
        <taxon>Sphaerotilaceae</taxon>
        <taxon>Ideonella</taxon>
    </lineage>
</organism>
<accession>A0ABS5DXB8</accession>
<gene>
    <name evidence="2" type="ORF">KAK11_10665</name>
</gene>
<dbReference type="InterPro" id="IPR021109">
    <property type="entry name" value="Peptidase_aspartic_dom_sf"/>
</dbReference>
<comment type="caution">
    <text evidence="2">The sequence shown here is derived from an EMBL/GenBank/DDBJ whole genome shotgun (WGS) entry which is preliminary data.</text>
</comment>
<keyword evidence="1" id="KW-0472">Membrane</keyword>
<sequence length="168" mass="18402">MNEPPKTLKLLTLWLLLGTVIFLAFQWWLHERAKPRIQWSQGQVTLQRAADGHYHWPATLSGPKGQREVVFLIDTGATSSVLPGDVAQALGLPQGPRFVARTASGEAEGWRSTVDLALEGGFTLDRMAISVLPSLSDAPLLGMDVLGRLRLEQGQGVMTLRLPEAPRD</sequence>
<dbReference type="CDD" id="cd05483">
    <property type="entry name" value="retropepsin_like_bacteria"/>
    <property type="match status" value="1"/>
</dbReference>
<protein>
    <submittedName>
        <fullName evidence="2">Retroviral-like aspartic protease family protein</fullName>
    </submittedName>
</protein>
<dbReference type="InterPro" id="IPR001969">
    <property type="entry name" value="Aspartic_peptidase_AS"/>
</dbReference>
<proteinExistence type="predicted"/>
<dbReference type="RefSeq" id="WP_210809086.1">
    <property type="nucleotide sequence ID" value="NZ_JAGQDG010000004.1"/>
</dbReference>
<evidence type="ECO:0000313" key="2">
    <source>
        <dbReference type="EMBL" id="MBQ0935792.1"/>
    </source>
</evidence>
<evidence type="ECO:0000313" key="3">
    <source>
        <dbReference type="Proteomes" id="UP000672097"/>
    </source>
</evidence>
<dbReference type="EMBL" id="JAGQDG010000004">
    <property type="protein sequence ID" value="MBQ0935792.1"/>
    <property type="molecule type" value="Genomic_DNA"/>
</dbReference>
<dbReference type="Proteomes" id="UP000672097">
    <property type="component" value="Unassembled WGS sequence"/>
</dbReference>
<feature type="transmembrane region" description="Helical" evidence="1">
    <location>
        <begin position="12"/>
        <end position="29"/>
    </location>
</feature>
<dbReference type="PROSITE" id="PS00141">
    <property type="entry name" value="ASP_PROTEASE"/>
    <property type="match status" value="1"/>
</dbReference>
<evidence type="ECO:0000256" key="1">
    <source>
        <dbReference type="SAM" id="Phobius"/>
    </source>
</evidence>
<keyword evidence="1" id="KW-1133">Transmembrane helix</keyword>
<keyword evidence="1" id="KW-0812">Transmembrane</keyword>
<keyword evidence="3" id="KW-1185">Reference proteome</keyword>
<name>A0ABS5DXB8_9BURK</name>